<evidence type="ECO:0000313" key="4">
    <source>
        <dbReference type="EMBL" id="KAI9162386.1"/>
    </source>
</evidence>
<evidence type="ECO:0000259" key="3">
    <source>
        <dbReference type="PROSITE" id="PS51525"/>
    </source>
</evidence>
<name>A0AAD5NKK7_ACENE</name>
<keyword evidence="5" id="KW-1185">Reference proteome</keyword>
<keyword evidence="1" id="KW-0805">Transcription regulation</keyword>
<dbReference type="Gene3D" id="1.20.1270.220">
    <property type="match status" value="1"/>
</dbReference>
<dbReference type="InterPro" id="IPR038336">
    <property type="entry name" value="NET_sf"/>
</dbReference>
<dbReference type="Pfam" id="PF17035">
    <property type="entry name" value="BET"/>
    <property type="match status" value="1"/>
</dbReference>
<dbReference type="EMBL" id="JAJSOW010000106">
    <property type="protein sequence ID" value="KAI9162386.1"/>
    <property type="molecule type" value="Genomic_DNA"/>
</dbReference>
<reference evidence="4" key="1">
    <citation type="journal article" date="2022" name="Plant J.">
        <title>Strategies of tolerance reflected in two North American maple genomes.</title>
        <authorList>
            <person name="McEvoy S.L."/>
            <person name="Sezen U.U."/>
            <person name="Trouern-Trend A."/>
            <person name="McMahon S.M."/>
            <person name="Schaberg P.G."/>
            <person name="Yang J."/>
            <person name="Wegrzyn J.L."/>
            <person name="Swenson N.G."/>
        </authorList>
    </citation>
    <scope>NUCLEOTIDE SEQUENCE</scope>
    <source>
        <strain evidence="4">91603</strain>
    </source>
</reference>
<dbReference type="AlphaFoldDB" id="A0AAD5NKK7"/>
<dbReference type="Proteomes" id="UP001064489">
    <property type="component" value="Chromosome 2"/>
</dbReference>
<accession>A0AAD5NKK7</accession>
<dbReference type="PROSITE" id="PS51525">
    <property type="entry name" value="NET"/>
    <property type="match status" value="1"/>
</dbReference>
<gene>
    <name evidence="4" type="ORF">LWI28_026776</name>
</gene>
<dbReference type="PANTHER" id="PTHR45926">
    <property type="entry name" value="OSJNBA0053K19.4 PROTEIN"/>
    <property type="match status" value="1"/>
</dbReference>
<evidence type="ECO:0000313" key="5">
    <source>
        <dbReference type="Proteomes" id="UP001064489"/>
    </source>
</evidence>
<evidence type="ECO:0000256" key="2">
    <source>
        <dbReference type="ARBA" id="ARBA00023163"/>
    </source>
</evidence>
<dbReference type="InterPro" id="IPR027353">
    <property type="entry name" value="NET_dom"/>
</dbReference>
<organism evidence="4 5">
    <name type="scientific">Acer negundo</name>
    <name type="common">Box elder</name>
    <dbReference type="NCBI Taxonomy" id="4023"/>
    <lineage>
        <taxon>Eukaryota</taxon>
        <taxon>Viridiplantae</taxon>
        <taxon>Streptophyta</taxon>
        <taxon>Embryophyta</taxon>
        <taxon>Tracheophyta</taxon>
        <taxon>Spermatophyta</taxon>
        <taxon>Magnoliopsida</taxon>
        <taxon>eudicotyledons</taxon>
        <taxon>Gunneridae</taxon>
        <taxon>Pentapetalae</taxon>
        <taxon>rosids</taxon>
        <taxon>malvids</taxon>
        <taxon>Sapindales</taxon>
        <taxon>Sapindaceae</taxon>
        <taxon>Hippocastanoideae</taxon>
        <taxon>Acereae</taxon>
        <taxon>Acer</taxon>
    </lineage>
</organism>
<feature type="domain" description="NET" evidence="3">
    <location>
        <begin position="1"/>
        <end position="72"/>
    </location>
</feature>
<protein>
    <recommendedName>
        <fullName evidence="3">NET domain-containing protein</fullName>
    </recommendedName>
</protein>
<sequence>MEEKDKMVIGLQSLPLEKLDHVAHVLMKRNLNLQQEQDEIEFDIDIYTLDTETLWELGRFVEKIETNNNASSSSSNA</sequence>
<keyword evidence="2" id="KW-0804">Transcription</keyword>
<reference evidence="4" key="2">
    <citation type="submission" date="2023-02" db="EMBL/GenBank/DDBJ databases">
        <authorList>
            <person name="Swenson N.G."/>
            <person name="Wegrzyn J.L."/>
            <person name="Mcevoy S.L."/>
        </authorList>
    </citation>
    <scope>NUCLEOTIDE SEQUENCE</scope>
    <source>
        <strain evidence="4">91603</strain>
        <tissue evidence="4">Leaf</tissue>
    </source>
</reference>
<proteinExistence type="predicted"/>
<comment type="caution">
    <text evidence="4">The sequence shown here is derived from an EMBL/GenBank/DDBJ whole genome shotgun (WGS) entry which is preliminary data.</text>
</comment>
<evidence type="ECO:0000256" key="1">
    <source>
        <dbReference type="ARBA" id="ARBA00023015"/>
    </source>
</evidence>